<gene>
    <name evidence="2" type="ORF">C7448_10991</name>
</gene>
<evidence type="ECO:0000313" key="3">
    <source>
        <dbReference type="Proteomes" id="UP000256884"/>
    </source>
</evidence>
<name>A0A3E0HH69_9FLAO</name>
<reference evidence="2 3" key="1">
    <citation type="submission" date="2018-08" db="EMBL/GenBank/DDBJ databases">
        <title>Genomic Encyclopedia of Type Strains, Phase IV (KMG-IV): sequencing the most valuable type-strain genomes for metagenomic binning, comparative biology and taxonomic classification.</title>
        <authorList>
            <person name="Goeker M."/>
        </authorList>
    </citation>
    <scope>NUCLEOTIDE SEQUENCE [LARGE SCALE GENOMIC DNA]</scope>
    <source>
        <strain evidence="2 3">DSM 18841</strain>
    </source>
</reference>
<dbReference type="InterPro" id="IPR019619">
    <property type="entry name" value="DUF2490"/>
</dbReference>
<proteinExistence type="predicted"/>
<dbReference type="RefSeq" id="WP_115902025.1">
    <property type="nucleotide sequence ID" value="NZ_QUNS01000009.1"/>
</dbReference>
<feature type="chain" id="PRO_5017783428" evidence="1">
    <location>
        <begin position="19"/>
        <end position="228"/>
    </location>
</feature>
<dbReference type="Proteomes" id="UP000256884">
    <property type="component" value="Unassembled WGS sequence"/>
</dbReference>
<dbReference type="Pfam" id="PF10677">
    <property type="entry name" value="DUF2490"/>
    <property type="match status" value="1"/>
</dbReference>
<dbReference type="EMBL" id="QUNS01000009">
    <property type="protein sequence ID" value="REH45839.1"/>
    <property type="molecule type" value="Genomic_DNA"/>
</dbReference>
<evidence type="ECO:0000256" key="1">
    <source>
        <dbReference type="SAM" id="SignalP"/>
    </source>
</evidence>
<keyword evidence="3" id="KW-1185">Reference proteome</keyword>
<keyword evidence="1" id="KW-0732">Signal</keyword>
<protein>
    <submittedName>
        <fullName evidence="2">Uncharacterized protein DUF2490</fullName>
    </submittedName>
</protein>
<evidence type="ECO:0000313" key="2">
    <source>
        <dbReference type="EMBL" id="REH45839.1"/>
    </source>
</evidence>
<organism evidence="2 3">
    <name type="scientific">Tenacibaculum gallaicum</name>
    <dbReference type="NCBI Taxonomy" id="561505"/>
    <lineage>
        <taxon>Bacteria</taxon>
        <taxon>Pseudomonadati</taxon>
        <taxon>Bacteroidota</taxon>
        <taxon>Flavobacteriia</taxon>
        <taxon>Flavobacteriales</taxon>
        <taxon>Flavobacteriaceae</taxon>
        <taxon>Tenacibaculum</taxon>
    </lineage>
</organism>
<comment type="caution">
    <text evidence="2">The sequence shown here is derived from an EMBL/GenBank/DDBJ whole genome shotgun (WGS) entry which is preliminary data.</text>
</comment>
<sequence>MRKTLIVILVFTFFSANAQKVDQFNSWWYYSGKYRLTDKFNIETLYSWSRHNFVKNWQQSKLRLGGSYDYLKNVSFGVGYEWVVLFPYGAHPVSEKRTEHRVYEYFNLKNKIKTVAVNYGMLLEQRIMKDRIRHRLRLILGVKVPLIQTEGKTKLGLSLSNQVFLDIDKYTNNNHFGQNRIYGAFDIPINNAFTLSLGYMNQYIIIKESRIENDHTLMVKLSHKIDFR</sequence>
<dbReference type="OrthoDB" id="1118734at2"/>
<dbReference type="AlphaFoldDB" id="A0A3E0HH69"/>
<feature type="signal peptide" evidence="1">
    <location>
        <begin position="1"/>
        <end position="18"/>
    </location>
</feature>
<accession>A0A3E0HH69</accession>